<reference evidence="2" key="1">
    <citation type="journal article" date="2019" name="bioRxiv">
        <title>The Genome of the Zebra Mussel, Dreissena polymorpha: A Resource for Invasive Species Research.</title>
        <authorList>
            <person name="McCartney M.A."/>
            <person name="Auch B."/>
            <person name="Kono T."/>
            <person name="Mallez S."/>
            <person name="Zhang Y."/>
            <person name="Obille A."/>
            <person name="Becker A."/>
            <person name="Abrahante J.E."/>
            <person name="Garbe J."/>
            <person name="Badalamenti J.P."/>
            <person name="Herman A."/>
            <person name="Mangelson H."/>
            <person name="Liachko I."/>
            <person name="Sullivan S."/>
            <person name="Sone E.D."/>
            <person name="Koren S."/>
            <person name="Silverstein K.A.T."/>
            <person name="Beckman K.B."/>
            <person name="Gohl D.M."/>
        </authorList>
    </citation>
    <scope>NUCLEOTIDE SEQUENCE</scope>
    <source>
        <strain evidence="2">Duluth1</strain>
        <tissue evidence="2">Whole animal</tissue>
    </source>
</reference>
<keyword evidence="1" id="KW-1133">Transmembrane helix</keyword>
<proteinExistence type="predicted"/>
<gene>
    <name evidence="2" type="ORF">DPMN_036667</name>
</gene>
<evidence type="ECO:0000313" key="3">
    <source>
        <dbReference type="Proteomes" id="UP000828390"/>
    </source>
</evidence>
<keyword evidence="1" id="KW-0472">Membrane</keyword>
<dbReference type="Proteomes" id="UP000828390">
    <property type="component" value="Unassembled WGS sequence"/>
</dbReference>
<sequence length="842" mass="94096">MGAWGQFWSLVWKNYVFRKRRPKFVVLEVFGPVWMFLSLAVFRLGFPPDHREACQFQERALPSAGMIPFLQTSICQLQNNCSNQAWKEERETAQANFQQLIGGVTPILEKESTVQAFKALPKMNKVLKALQNFSKETSLDEIDEALKLKNMFKDPARVIDIIANKHGILSPKMAEYLLESTLNPVAIMEMLGSLDMKKVVCDPAELTKYMLLSSKVNKYSLSDQLCRINDALISNITNELVRQLDVAKVIKLGQDLMKATGSLDVAMLLGDIANLVERFLDDSSILSMFMQSQAIPDLSALPLALHSVSKLLPLLMNIQGNELESVRKMIDVVSPLLDLILPDKTMAAELQKLMKGLTDILNTDGIQDSNPLDVLKDLTPALLNSSKLLSNLTDSINMPLLQDIFSTEHIQMMEELVNGSEWTTVLDLFMKNVPNLMNLIEAPEMVSNIVNEIASQYFATFKAVMEGLSQNSTEMDPDAVAKSLADGMTNMEQTLREAMGDNMTDMVMALGSMLMDMVDDSSAFYEKLTLDLKASVSSRPEVATALNKLAAMDTTVTYTFLSNMVAMDTVYKNMTAEEVITKVCEEDQDWALLLGNLTQMDIRKAMCGNDTKEARDTASMLLNYVETLQVLQDIQNFNSTAFWMKVTQDVATLLQNFNGLSNLVSLVEKLGKIDIMNLLDNKELLRTIQKILTDDGPDAILKDLNTFLDNFKLLGEDSNITNIILNDIRYLANGLFAFSSLRSIMLSNVKVRDLLKQPAEFERYMMDQLNLTADVASAIVDGSISFEMLLEVANADLKGLICNTTEFEQLLRFNNESQEHAAAISQSFCHLDSHTIQGILDS</sequence>
<reference evidence="2" key="2">
    <citation type="submission" date="2020-11" db="EMBL/GenBank/DDBJ databases">
        <authorList>
            <person name="McCartney M.A."/>
            <person name="Auch B."/>
            <person name="Kono T."/>
            <person name="Mallez S."/>
            <person name="Becker A."/>
            <person name="Gohl D.M."/>
            <person name="Silverstein K.A.T."/>
            <person name="Koren S."/>
            <person name="Bechman K.B."/>
            <person name="Herman A."/>
            <person name="Abrahante J.E."/>
            <person name="Garbe J."/>
        </authorList>
    </citation>
    <scope>NUCLEOTIDE SEQUENCE</scope>
    <source>
        <strain evidence="2">Duluth1</strain>
        <tissue evidence="2">Whole animal</tissue>
    </source>
</reference>
<comment type="caution">
    <text evidence="2">The sequence shown here is derived from an EMBL/GenBank/DDBJ whole genome shotgun (WGS) entry which is preliminary data.</text>
</comment>
<dbReference type="EMBL" id="JAIWYP010000002">
    <property type="protein sequence ID" value="KAH3873432.1"/>
    <property type="molecule type" value="Genomic_DNA"/>
</dbReference>
<keyword evidence="3" id="KW-1185">Reference proteome</keyword>
<protein>
    <submittedName>
        <fullName evidence="2">Uncharacterized protein</fullName>
    </submittedName>
</protein>
<evidence type="ECO:0000256" key="1">
    <source>
        <dbReference type="SAM" id="Phobius"/>
    </source>
</evidence>
<organism evidence="2 3">
    <name type="scientific">Dreissena polymorpha</name>
    <name type="common">Zebra mussel</name>
    <name type="synonym">Mytilus polymorpha</name>
    <dbReference type="NCBI Taxonomy" id="45954"/>
    <lineage>
        <taxon>Eukaryota</taxon>
        <taxon>Metazoa</taxon>
        <taxon>Spiralia</taxon>
        <taxon>Lophotrochozoa</taxon>
        <taxon>Mollusca</taxon>
        <taxon>Bivalvia</taxon>
        <taxon>Autobranchia</taxon>
        <taxon>Heteroconchia</taxon>
        <taxon>Euheterodonta</taxon>
        <taxon>Imparidentia</taxon>
        <taxon>Neoheterodontei</taxon>
        <taxon>Myida</taxon>
        <taxon>Dreissenoidea</taxon>
        <taxon>Dreissenidae</taxon>
        <taxon>Dreissena</taxon>
    </lineage>
</organism>
<dbReference type="AlphaFoldDB" id="A0A9D4MDE3"/>
<accession>A0A9D4MDE3</accession>
<feature type="transmembrane region" description="Helical" evidence="1">
    <location>
        <begin position="24"/>
        <end position="46"/>
    </location>
</feature>
<name>A0A9D4MDE3_DREPO</name>
<evidence type="ECO:0000313" key="2">
    <source>
        <dbReference type="EMBL" id="KAH3873432.1"/>
    </source>
</evidence>
<keyword evidence="1" id="KW-0812">Transmembrane</keyword>